<protein>
    <submittedName>
        <fullName evidence="2">Uncharacterized protein</fullName>
    </submittedName>
</protein>
<evidence type="ECO:0000313" key="3">
    <source>
        <dbReference type="Proteomes" id="UP000030111"/>
    </source>
</evidence>
<keyword evidence="3" id="KW-1185">Reference proteome</keyword>
<keyword evidence="1" id="KW-1133">Transmembrane helix</keyword>
<evidence type="ECO:0000256" key="1">
    <source>
        <dbReference type="SAM" id="Phobius"/>
    </source>
</evidence>
<organism evidence="2 3">
    <name type="scientific">Flavobacterium subsaxonicum WB 4.1-42 = DSM 21790</name>
    <dbReference type="NCBI Taxonomy" id="1121898"/>
    <lineage>
        <taxon>Bacteria</taxon>
        <taxon>Pseudomonadati</taxon>
        <taxon>Bacteroidota</taxon>
        <taxon>Flavobacteriia</taxon>
        <taxon>Flavobacteriales</taxon>
        <taxon>Flavobacteriaceae</taxon>
        <taxon>Flavobacterium</taxon>
    </lineage>
</organism>
<name>A0A0A2MRA8_9FLAO</name>
<dbReference type="RefSeq" id="WP_026992264.1">
    <property type="nucleotide sequence ID" value="NZ_JRLY01000001.1"/>
</dbReference>
<evidence type="ECO:0000313" key="2">
    <source>
        <dbReference type="EMBL" id="KGO94884.1"/>
    </source>
</evidence>
<dbReference type="STRING" id="1121898.GCA_000422725_00844"/>
<comment type="caution">
    <text evidence="2">The sequence shown here is derived from an EMBL/GenBank/DDBJ whole genome shotgun (WGS) entry which is preliminary data.</text>
</comment>
<reference evidence="2 3" key="1">
    <citation type="submission" date="2013-09" db="EMBL/GenBank/DDBJ databases">
        <authorList>
            <person name="Zeng Z."/>
            <person name="Chen C."/>
        </authorList>
    </citation>
    <scope>NUCLEOTIDE SEQUENCE [LARGE SCALE GENOMIC DNA]</scope>
    <source>
        <strain evidence="2 3">WB 4.1-42</strain>
    </source>
</reference>
<accession>A0A0A2MRA8</accession>
<sequence>MNDFKLNEEQKITTGFTSPPDAYFDSFTDRMMQQLPEPEVKVVPLYKRKPVWLSAAAAFVVMFTGGYFLVNNTAPATQPDTTAIENYLVYQTNVTQYDMIDHLDTQDIQELEASITLNDEAVEDYLNQEDIYNTY</sequence>
<dbReference type="AlphaFoldDB" id="A0A0A2MRA8"/>
<dbReference type="Proteomes" id="UP000030111">
    <property type="component" value="Unassembled WGS sequence"/>
</dbReference>
<proteinExistence type="predicted"/>
<keyword evidence="1" id="KW-0812">Transmembrane</keyword>
<feature type="transmembrane region" description="Helical" evidence="1">
    <location>
        <begin position="51"/>
        <end position="70"/>
    </location>
</feature>
<dbReference type="EMBL" id="JRLY01000001">
    <property type="protein sequence ID" value="KGO94884.1"/>
    <property type="molecule type" value="Genomic_DNA"/>
</dbReference>
<dbReference type="OrthoDB" id="981524at2"/>
<keyword evidence="1" id="KW-0472">Membrane</keyword>
<dbReference type="eggNOG" id="ENOG5033BH4">
    <property type="taxonomic scope" value="Bacteria"/>
</dbReference>
<gene>
    <name evidence="2" type="ORF">Q766_01855</name>
</gene>